<dbReference type="InterPro" id="IPR018253">
    <property type="entry name" value="DnaJ_domain_CS"/>
</dbReference>
<dbReference type="SUPFAM" id="SSF46565">
    <property type="entry name" value="Chaperone J-domain"/>
    <property type="match status" value="1"/>
</dbReference>
<dbReference type="InterPro" id="IPR050817">
    <property type="entry name" value="DjlA_DnaK_co-chaperone"/>
</dbReference>
<reference evidence="2 3" key="2">
    <citation type="submission" date="2016-03" db="EMBL/GenBank/DDBJ databases">
        <title>New uncultured bacterium of the family Gallionellaceae from acid mine drainage: description and reconstruction of genome based on metagenomic analysis of microbial community.</title>
        <authorList>
            <person name="Kadnikov V."/>
            <person name="Ivasenko D."/>
            <person name="Beletsky A."/>
            <person name="Mardanov A."/>
            <person name="Danilova E."/>
            <person name="Pimenov N."/>
            <person name="Karnachuk O."/>
            <person name="Ravin N."/>
        </authorList>
    </citation>
    <scope>NUCLEOTIDE SEQUENCE [LARGE SCALE GENOMIC DNA]</scope>
    <source>
        <strain evidence="2">ShG14-8</strain>
    </source>
</reference>
<evidence type="ECO:0000259" key="1">
    <source>
        <dbReference type="PROSITE" id="PS50076"/>
    </source>
</evidence>
<proteinExistence type="predicted"/>
<dbReference type="InterPro" id="IPR001623">
    <property type="entry name" value="DnaJ_domain"/>
</dbReference>
<evidence type="ECO:0000313" key="3">
    <source>
        <dbReference type="Proteomes" id="UP000070578"/>
    </source>
</evidence>
<protein>
    <submittedName>
        <fullName evidence="2">Heat shock protein DnaJ domain protein</fullName>
    </submittedName>
</protein>
<dbReference type="PANTHER" id="PTHR24074">
    <property type="entry name" value="CO-CHAPERONE PROTEIN DJLA"/>
    <property type="match status" value="1"/>
</dbReference>
<dbReference type="Pfam" id="PF00226">
    <property type="entry name" value="DnaJ"/>
    <property type="match status" value="1"/>
</dbReference>
<dbReference type="Proteomes" id="UP000070578">
    <property type="component" value="Unassembled WGS sequence"/>
</dbReference>
<dbReference type="AlphaFoldDB" id="A0A139BQP9"/>
<name>A0A139BQP9_9PROT</name>
<dbReference type="Gene3D" id="1.10.287.110">
    <property type="entry name" value="DnaJ domain"/>
    <property type="match status" value="1"/>
</dbReference>
<dbReference type="SMART" id="SM00271">
    <property type="entry name" value="DnaJ"/>
    <property type="match status" value="1"/>
</dbReference>
<dbReference type="PRINTS" id="PR00625">
    <property type="entry name" value="JDOMAIN"/>
</dbReference>
<dbReference type="PROSITE" id="PS50076">
    <property type="entry name" value="DNAJ_2"/>
    <property type="match status" value="1"/>
</dbReference>
<reference evidence="2 3" key="1">
    <citation type="submission" date="2016-02" db="EMBL/GenBank/DDBJ databases">
        <authorList>
            <person name="Wen L."/>
            <person name="He K."/>
            <person name="Yang H."/>
        </authorList>
    </citation>
    <scope>NUCLEOTIDE SEQUENCE [LARGE SCALE GENOMIC DNA]</scope>
    <source>
        <strain evidence="2">ShG14-8</strain>
    </source>
</reference>
<dbReference type="EMBL" id="LSLI01000084">
    <property type="protein sequence ID" value="KXS31291.1"/>
    <property type="molecule type" value="Genomic_DNA"/>
</dbReference>
<accession>A0A139BQP9</accession>
<organism evidence="2 3">
    <name type="scientific">Candidatus Gallionella acididurans</name>
    <dbReference type="NCBI Taxonomy" id="1796491"/>
    <lineage>
        <taxon>Bacteria</taxon>
        <taxon>Pseudomonadati</taxon>
        <taxon>Pseudomonadota</taxon>
        <taxon>Betaproteobacteria</taxon>
        <taxon>Nitrosomonadales</taxon>
        <taxon>Gallionellaceae</taxon>
        <taxon>Gallionella</taxon>
    </lineage>
</organism>
<gene>
    <name evidence="2" type="ORF">AWT59_2581</name>
</gene>
<sequence length="102" mass="11483">MENLYNTLGVAPTATAEEIRKAYRSMAMRYHPDRTTHAGAEARFNAIKTAYELLSDPKQRAAYDQGLNNRIIIDPDNEARALWHALFERCGVAVPRDGHSPL</sequence>
<dbReference type="PROSITE" id="PS00636">
    <property type="entry name" value="DNAJ_1"/>
    <property type="match status" value="1"/>
</dbReference>
<dbReference type="CDD" id="cd06257">
    <property type="entry name" value="DnaJ"/>
    <property type="match status" value="1"/>
</dbReference>
<dbReference type="InterPro" id="IPR036869">
    <property type="entry name" value="J_dom_sf"/>
</dbReference>
<feature type="domain" description="J" evidence="1">
    <location>
        <begin position="3"/>
        <end position="67"/>
    </location>
</feature>
<comment type="caution">
    <text evidence="2">The sequence shown here is derived from an EMBL/GenBank/DDBJ whole genome shotgun (WGS) entry which is preliminary data.</text>
</comment>
<evidence type="ECO:0000313" key="2">
    <source>
        <dbReference type="EMBL" id="KXS31291.1"/>
    </source>
</evidence>
<keyword evidence="2" id="KW-0346">Stress response</keyword>